<name>A0A3G8YQG3_9DEIO</name>
<proteinExistence type="predicted"/>
<organism evidence="1 2">
    <name type="scientific">Deinococcus psychrotolerans</name>
    <dbReference type="NCBI Taxonomy" id="2489213"/>
    <lineage>
        <taxon>Bacteria</taxon>
        <taxon>Thermotogati</taxon>
        <taxon>Deinococcota</taxon>
        <taxon>Deinococci</taxon>
        <taxon>Deinococcales</taxon>
        <taxon>Deinococcaceae</taxon>
        <taxon>Deinococcus</taxon>
    </lineage>
</organism>
<sequence>MTEESFPAAASGKDNQVLYGLLNELRPILRTWTFPQHSERGEMLLLFTDGTSMQVSLFEEFGRLDVRVGNAPNQEDVSAWALRRSNQMLWKTRANIVDEQLQFYLLRYFRRQLFLDRLVALVIEGWEQALVYQGELNIWWSRLTPTSNSN</sequence>
<evidence type="ECO:0000313" key="1">
    <source>
        <dbReference type="EMBL" id="AZI43436.1"/>
    </source>
</evidence>
<evidence type="ECO:0000313" key="2">
    <source>
        <dbReference type="Proteomes" id="UP000276417"/>
    </source>
</evidence>
<keyword evidence="2" id="KW-1185">Reference proteome</keyword>
<dbReference type="EMBL" id="CP034183">
    <property type="protein sequence ID" value="AZI43436.1"/>
    <property type="molecule type" value="Genomic_DNA"/>
</dbReference>
<protein>
    <submittedName>
        <fullName evidence="1">Uncharacterized protein</fullName>
    </submittedName>
</protein>
<reference evidence="1 2" key="1">
    <citation type="submission" date="2018-11" db="EMBL/GenBank/DDBJ databases">
        <title>Deinococcus shelandsis sp. nov., isolated from South Shetland Islands soil of Antarctica.</title>
        <authorList>
            <person name="Tian J."/>
        </authorList>
    </citation>
    <scope>NUCLEOTIDE SEQUENCE [LARGE SCALE GENOMIC DNA]</scope>
    <source>
        <strain evidence="1 2">S14-83T</strain>
    </source>
</reference>
<accession>A0A3G8YQG3</accession>
<gene>
    <name evidence="1" type="ORF">EHF33_12330</name>
</gene>
<dbReference type="RefSeq" id="WP_124871995.1">
    <property type="nucleotide sequence ID" value="NZ_CP034183.1"/>
</dbReference>
<dbReference type="KEGG" id="dph:EHF33_12330"/>
<dbReference type="AlphaFoldDB" id="A0A3G8YQG3"/>
<dbReference type="Proteomes" id="UP000276417">
    <property type="component" value="Chromosome 1"/>
</dbReference>
<dbReference type="OrthoDB" id="9833415at2"/>